<dbReference type="Gene3D" id="2.40.50.140">
    <property type="entry name" value="Nucleic acid-binding proteins"/>
    <property type="match status" value="1"/>
</dbReference>
<keyword evidence="2" id="KW-1185">Reference proteome</keyword>
<sequence length="149" mass="16987">MDRYMLRMDVEDPSGVTLFVAFDREAEYLIQKPVTELVDSYKKASPCNFTCHLGENGPQAVQTALEQVAGKEFIFQVKINYYSQNKENQSFVIYKIFPTTVDDDTIKKETIEKDKTNRSTDLDDGLIGVEVSSQAMESELPRAKKTKIM</sequence>
<evidence type="ECO:0000313" key="2">
    <source>
        <dbReference type="Proteomes" id="UP000631114"/>
    </source>
</evidence>
<dbReference type="InterPro" id="IPR012340">
    <property type="entry name" value="NA-bd_OB-fold"/>
</dbReference>
<gene>
    <name evidence="1" type="ORF">IFM89_023842</name>
</gene>
<evidence type="ECO:0000313" key="1">
    <source>
        <dbReference type="EMBL" id="KAF9625531.1"/>
    </source>
</evidence>
<dbReference type="Proteomes" id="UP000631114">
    <property type="component" value="Unassembled WGS sequence"/>
</dbReference>
<dbReference type="SUPFAM" id="SSF50249">
    <property type="entry name" value="Nucleic acid-binding proteins"/>
    <property type="match status" value="1"/>
</dbReference>
<accession>A0A835IWT4</accession>
<proteinExistence type="predicted"/>
<dbReference type="OrthoDB" id="1045246at2759"/>
<dbReference type="EMBL" id="JADFTS010000001">
    <property type="protein sequence ID" value="KAF9625531.1"/>
    <property type="molecule type" value="Genomic_DNA"/>
</dbReference>
<reference evidence="1 2" key="1">
    <citation type="submission" date="2020-10" db="EMBL/GenBank/DDBJ databases">
        <title>The Coptis chinensis genome and diversification of protoberbering-type alkaloids.</title>
        <authorList>
            <person name="Wang B."/>
            <person name="Shu S."/>
            <person name="Song C."/>
            <person name="Liu Y."/>
        </authorList>
    </citation>
    <scope>NUCLEOTIDE SEQUENCE [LARGE SCALE GENOMIC DNA]</scope>
    <source>
        <strain evidence="1">HL-2020</strain>
        <tissue evidence="1">Leaf</tissue>
    </source>
</reference>
<name>A0A835IWT4_9MAGN</name>
<organism evidence="1 2">
    <name type="scientific">Coptis chinensis</name>
    <dbReference type="NCBI Taxonomy" id="261450"/>
    <lineage>
        <taxon>Eukaryota</taxon>
        <taxon>Viridiplantae</taxon>
        <taxon>Streptophyta</taxon>
        <taxon>Embryophyta</taxon>
        <taxon>Tracheophyta</taxon>
        <taxon>Spermatophyta</taxon>
        <taxon>Magnoliopsida</taxon>
        <taxon>Ranunculales</taxon>
        <taxon>Ranunculaceae</taxon>
        <taxon>Coptidoideae</taxon>
        <taxon>Coptis</taxon>
    </lineage>
</organism>
<protein>
    <recommendedName>
        <fullName evidence="3">Replication factor A C-terminal domain-containing protein</fullName>
    </recommendedName>
</protein>
<comment type="caution">
    <text evidence="1">The sequence shown here is derived from an EMBL/GenBank/DDBJ whole genome shotgun (WGS) entry which is preliminary data.</text>
</comment>
<evidence type="ECO:0008006" key="3">
    <source>
        <dbReference type="Google" id="ProtNLM"/>
    </source>
</evidence>
<dbReference type="AlphaFoldDB" id="A0A835IWT4"/>